<dbReference type="GO" id="GO:0003700">
    <property type="term" value="F:DNA-binding transcription factor activity"/>
    <property type="evidence" value="ECO:0007669"/>
    <property type="project" value="InterPro"/>
</dbReference>
<dbReference type="InterPro" id="IPR020983">
    <property type="entry name" value="Basic_leucine-zipper_C"/>
</dbReference>
<dbReference type="PANTHER" id="PTHR46408:SF10">
    <property type="entry name" value="BASIC LEUCINE ZIPPER 63"/>
    <property type="match status" value="1"/>
</dbReference>
<gene>
    <name evidence="10" type="ORF">RGQ29_014456</name>
</gene>
<dbReference type="SUPFAM" id="SSF57959">
    <property type="entry name" value="Leucine zipper domain"/>
    <property type="match status" value="1"/>
</dbReference>
<name>A0AAN7FLV8_QUERU</name>
<dbReference type="GO" id="GO:0005634">
    <property type="term" value="C:nucleus"/>
    <property type="evidence" value="ECO:0007669"/>
    <property type="project" value="UniProtKB-SubCell"/>
</dbReference>
<reference evidence="10 11" key="1">
    <citation type="journal article" date="2023" name="G3 (Bethesda)">
        <title>A haplotype-resolved chromosome-scale genome for Quercus rubra L. provides insights into the genetics of adaptive traits for red oak species.</title>
        <authorList>
            <person name="Kapoor B."/>
            <person name="Jenkins J."/>
            <person name="Schmutz J."/>
            <person name="Zhebentyayeva T."/>
            <person name="Kuelheim C."/>
            <person name="Coggeshall M."/>
            <person name="Heim C."/>
            <person name="Lasky J.R."/>
            <person name="Leites L."/>
            <person name="Islam-Faridi N."/>
            <person name="Romero-Severson J."/>
            <person name="DeLeo V.L."/>
            <person name="Lucas S.M."/>
            <person name="Lazic D."/>
            <person name="Gailing O."/>
            <person name="Carlson J."/>
            <person name="Staton M."/>
        </authorList>
    </citation>
    <scope>NUCLEOTIDE SEQUENCE [LARGE SCALE GENOMIC DNA]</scope>
    <source>
        <strain evidence="10">Pseudo-F2</strain>
    </source>
</reference>
<evidence type="ECO:0000256" key="1">
    <source>
        <dbReference type="ARBA" id="ARBA00004123"/>
    </source>
</evidence>
<keyword evidence="5" id="KW-0804">Transcription</keyword>
<dbReference type="Gene3D" id="1.20.5.170">
    <property type="match status" value="1"/>
</dbReference>
<sequence>MDRVFSVDEMSDQFWSPPPHPHQHPQPPQAPSSSAHSPPQTADESSKMMNRSASEWAFQRFLQLEVEPSETETTTASSPAPQNDVVLLDTKNAANNNNNNNNSHSNSNNNNNTRSNGNGNNAASTTSFTSKNKSNNGTTASFNAGPPPNIPIDSEEYQAFLKSKLNLACAAVALSRGSLVKPQDSGSLTDNGLQASNTSQLGSQAPSKGSGYDLSRSQDKDSNVSLGTHSLPSMQKRSGVPVRSTTSGSSREQSDDEEVEGENELTENMDPADAKRVRRMLSNRESARRSRRRKQAHLTELETQVSQLRVENSSLLKRLTEINQKYSDAAVDNRVLKADVETLRAKVKMAEETVKRITGLNNTMFHGMSEMSTIEMPSFDGSPSDTSTDAAVPVQDNPNHHFYQPSTNNNMSPHDLRVNNGLADISPVENVQQNPAAGAVPGNKMGRTASLQRVASLEHLQKRIRGGVTNGEQ</sequence>
<protein>
    <recommendedName>
        <fullName evidence="9">BZIP domain-containing protein</fullName>
    </recommendedName>
</protein>
<evidence type="ECO:0000256" key="4">
    <source>
        <dbReference type="ARBA" id="ARBA00023125"/>
    </source>
</evidence>
<proteinExistence type="inferred from homology"/>
<evidence type="ECO:0000256" key="2">
    <source>
        <dbReference type="ARBA" id="ARBA00007163"/>
    </source>
</evidence>
<dbReference type="PROSITE" id="PS50217">
    <property type="entry name" value="BZIP"/>
    <property type="match status" value="1"/>
</dbReference>
<dbReference type="Proteomes" id="UP001324115">
    <property type="component" value="Unassembled WGS sequence"/>
</dbReference>
<dbReference type="GO" id="GO:0046983">
    <property type="term" value="F:protein dimerization activity"/>
    <property type="evidence" value="ECO:0007669"/>
    <property type="project" value="UniProtKB-ARBA"/>
</dbReference>
<feature type="region of interest" description="Disordered" evidence="8">
    <location>
        <begin position="180"/>
        <end position="274"/>
    </location>
</feature>
<keyword evidence="3" id="KW-0805">Transcription regulation</keyword>
<dbReference type="AlphaFoldDB" id="A0AAN7FLV8"/>
<comment type="similarity">
    <text evidence="2">Belongs to the bZIP family.</text>
</comment>
<feature type="compositionally biased region" description="Low complexity" evidence="8">
    <location>
        <begin position="92"/>
        <end position="141"/>
    </location>
</feature>
<feature type="compositionally biased region" description="Acidic residues" evidence="8">
    <location>
        <begin position="254"/>
        <end position="267"/>
    </location>
</feature>
<evidence type="ECO:0000256" key="7">
    <source>
        <dbReference type="SAM" id="Coils"/>
    </source>
</evidence>
<organism evidence="10 11">
    <name type="scientific">Quercus rubra</name>
    <name type="common">Northern red oak</name>
    <name type="synonym">Quercus borealis</name>
    <dbReference type="NCBI Taxonomy" id="3512"/>
    <lineage>
        <taxon>Eukaryota</taxon>
        <taxon>Viridiplantae</taxon>
        <taxon>Streptophyta</taxon>
        <taxon>Embryophyta</taxon>
        <taxon>Tracheophyta</taxon>
        <taxon>Spermatophyta</taxon>
        <taxon>Magnoliopsida</taxon>
        <taxon>eudicotyledons</taxon>
        <taxon>Gunneridae</taxon>
        <taxon>Pentapetalae</taxon>
        <taxon>rosids</taxon>
        <taxon>fabids</taxon>
        <taxon>Fagales</taxon>
        <taxon>Fagaceae</taxon>
        <taxon>Quercus</taxon>
    </lineage>
</organism>
<evidence type="ECO:0000256" key="3">
    <source>
        <dbReference type="ARBA" id="ARBA00023015"/>
    </source>
</evidence>
<evidence type="ECO:0000313" key="10">
    <source>
        <dbReference type="EMBL" id="KAK4596430.1"/>
    </source>
</evidence>
<feature type="domain" description="BZIP" evidence="9">
    <location>
        <begin position="273"/>
        <end position="325"/>
    </location>
</feature>
<dbReference type="GO" id="GO:0003677">
    <property type="term" value="F:DNA binding"/>
    <property type="evidence" value="ECO:0007669"/>
    <property type="project" value="UniProtKB-KW"/>
</dbReference>
<keyword evidence="6" id="KW-0539">Nucleus</keyword>
<dbReference type="PROSITE" id="PS00036">
    <property type="entry name" value="BZIP_BASIC"/>
    <property type="match status" value="1"/>
</dbReference>
<dbReference type="InterPro" id="IPR004827">
    <property type="entry name" value="bZIP"/>
</dbReference>
<accession>A0AAN7FLV8</accession>
<keyword evidence="11" id="KW-1185">Reference proteome</keyword>
<dbReference type="Pfam" id="PF12498">
    <property type="entry name" value="bZIP_C"/>
    <property type="match status" value="1"/>
</dbReference>
<evidence type="ECO:0000256" key="6">
    <source>
        <dbReference type="ARBA" id="ARBA00023242"/>
    </source>
</evidence>
<feature type="coiled-coil region" evidence="7">
    <location>
        <begin position="284"/>
        <end position="353"/>
    </location>
</feature>
<dbReference type="EMBL" id="JAXUIC010000003">
    <property type="protein sequence ID" value="KAK4596430.1"/>
    <property type="molecule type" value="Genomic_DNA"/>
</dbReference>
<feature type="compositionally biased region" description="Pro residues" evidence="8">
    <location>
        <begin position="16"/>
        <end position="30"/>
    </location>
</feature>
<dbReference type="InterPro" id="IPR046347">
    <property type="entry name" value="bZIP_sf"/>
</dbReference>
<evidence type="ECO:0000256" key="8">
    <source>
        <dbReference type="SAM" id="MobiDB-lite"/>
    </source>
</evidence>
<dbReference type="PANTHER" id="PTHR46408">
    <property type="entry name" value="BASIC LEUCINE ZIPPER 63"/>
    <property type="match status" value="1"/>
</dbReference>
<feature type="compositionally biased region" description="Polar residues" evidence="8">
    <location>
        <begin position="223"/>
        <end position="236"/>
    </location>
</feature>
<dbReference type="SMART" id="SM00338">
    <property type="entry name" value="BRLZ"/>
    <property type="match status" value="1"/>
</dbReference>
<feature type="compositionally biased region" description="Low complexity" evidence="8">
    <location>
        <begin position="71"/>
        <end position="81"/>
    </location>
</feature>
<keyword evidence="4" id="KW-0238">DNA-binding</keyword>
<feature type="region of interest" description="Disordered" evidence="8">
    <location>
        <begin position="1"/>
        <end position="150"/>
    </location>
</feature>
<feature type="compositionally biased region" description="Low complexity" evidence="8">
    <location>
        <begin position="31"/>
        <end position="40"/>
    </location>
</feature>
<evidence type="ECO:0000259" key="9">
    <source>
        <dbReference type="PROSITE" id="PS50217"/>
    </source>
</evidence>
<evidence type="ECO:0000256" key="5">
    <source>
        <dbReference type="ARBA" id="ARBA00023163"/>
    </source>
</evidence>
<evidence type="ECO:0000313" key="11">
    <source>
        <dbReference type="Proteomes" id="UP001324115"/>
    </source>
</evidence>
<dbReference type="FunFam" id="1.20.5.170:FF:000020">
    <property type="entry name" value="BZIP transcription factor"/>
    <property type="match status" value="1"/>
</dbReference>
<comment type="caution">
    <text evidence="10">The sequence shown here is derived from an EMBL/GenBank/DDBJ whole genome shotgun (WGS) entry which is preliminary data.</text>
</comment>
<feature type="compositionally biased region" description="Polar residues" evidence="8">
    <location>
        <begin position="184"/>
        <end position="207"/>
    </location>
</feature>
<dbReference type="Pfam" id="PF00170">
    <property type="entry name" value="bZIP_1"/>
    <property type="match status" value="1"/>
</dbReference>
<keyword evidence="7" id="KW-0175">Coiled coil</keyword>
<comment type="subcellular location">
    <subcellularLocation>
        <location evidence="1">Nucleus</location>
    </subcellularLocation>
</comment>